<name>A0A0F9MDD3_9ZZZZ</name>
<feature type="region of interest" description="Disordered" evidence="1">
    <location>
        <begin position="1"/>
        <end position="64"/>
    </location>
</feature>
<reference evidence="2" key="1">
    <citation type="journal article" date="2015" name="Nature">
        <title>Complex archaea that bridge the gap between prokaryotes and eukaryotes.</title>
        <authorList>
            <person name="Spang A."/>
            <person name="Saw J.H."/>
            <person name="Jorgensen S.L."/>
            <person name="Zaremba-Niedzwiedzka K."/>
            <person name="Martijn J."/>
            <person name="Lind A.E."/>
            <person name="van Eijk R."/>
            <person name="Schleper C."/>
            <person name="Guy L."/>
            <person name="Ettema T.J."/>
        </authorList>
    </citation>
    <scope>NUCLEOTIDE SEQUENCE</scope>
</reference>
<dbReference type="EMBL" id="LAZR01004987">
    <property type="protein sequence ID" value="KKN03864.1"/>
    <property type="molecule type" value="Genomic_DNA"/>
</dbReference>
<organism evidence="2">
    <name type="scientific">marine sediment metagenome</name>
    <dbReference type="NCBI Taxonomy" id="412755"/>
    <lineage>
        <taxon>unclassified sequences</taxon>
        <taxon>metagenomes</taxon>
        <taxon>ecological metagenomes</taxon>
    </lineage>
</organism>
<evidence type="ECO:0000256" key="1">
    <source>
        <dbReference type="SAM" id="MobiDB-lite"/>
    </source>
</evidence>
<accession>A0A0F9MDD3</accession>
<feature type="compositionally biased region" description="Polar residues" evidence="1">
    <location>
        <begin position="40"/>
        <end position="53"/>
    </location>
</feature>
<protein>
    <submittedName>
        <fullName evidence="2">Uncharacterized protein</fullName>
    </submittedName>
</protein>
<gene>
    <name evidence="2" type="ORF">LCGC14_1103410</name>
</gene>
<proteinExistence type="predicted"/>
<comment type="caution">
    <text evidence="2">The sequence shown here is derived from an EMBL/GenBank/DDBJ whole genome shotgun (WGS) entry which is preliminary data.</text>
</comment>
<feature type="compositionally biased region" description="Basic and acidic residues" evidence="1">
    <location>
        <begin position="54"/>
        <end position="64"/>
    </location>
</feature>
<sequence>MSKRARNQSVTIRGGVKFHSDASHEPSIPEPSTLPPSAPDTPTNSHQSPTTESSTEHSQPDTEH</sequence>
<dbReference type="AlphaFoldDB" id="A0A0F9MDD3"/>
<evidence type="ECO:0000313" key="2">
    <source>
        <dbReference type="EMBL" id="KKN03864.1"/>
    </source>
</evidence>
<feature type="compositionally biased region" description="Pro residues" evidence="1">
    <location>
        <begin position="28"/>
        <end position="39"/>
    </location>
</feature>